<dbReference type="RefSeq" id="WP_377910598.1">
    <property type="nucleotide sequence ID" value="NZ_JBHSGK010000021.1"/>
</dbReference>
<name>A0ABV9P023_9BACI</name>
<gene>
    <name evidence="1" type="ORF">ACFO4L_15635</name>
</gene>
<keyword evidence="2" id="KW-1185">Reference proteome</keyword>
<dbReference type="PANTHER" id="PTHR12277:SF81">
    <property type="entry name" value="PROTEIN ABHD13"/>
    <property type="match status" value="1"/>
</dbReference>
<reference evidence="2" key="1">
    <citation type="journal article" date="2019" name="Int. J. Syst. Evol. Microbiol.">
        <title>The Global Catalogue of Microorganisms (GCM) 10K type strain sequencing project: providing services to taxonomists for standard genome sequencing and annotation.</title>
        <authorList>
            <consortium name="The Broad Institute Genomics Platform"/>
            <consortium name="The Broad Institute Genome Sequencing Center for Infectious Disease"/>
            <person name="Wu L."/>
            <person name="Ma J."/>
        </authorList>
    </citation>
    <scope>NUCLEOTIDE SEQUENCE [LARGE SCALE GENOMIC DNA]</scope>
    <source>
        <strain evidence="2">JCM 12165</strain>
    </source>
</reference>
<keyword evidence="1" id="KW-0378">Hydrolase</keyword>
<dbReference type="SUPFAM" id="SSF53474">
    <property type="entry name" value="alpha/beta-Hydrolases"/>
    <property type="match status" value="1"/>
</dbReference>
<organism evidence="1 2">
    <name type="scientific">Bacillus daqingensis</name>
    <dbReference type="NCBI Taxonomy" id="872396"/>
    <lineage>
        <taxon>Bacteria</taxon>
        <taxon>Bacillati</taxon>
        <taxon>Bacillota</taxon>
        <taxon>Bacilli</taxon>
        <taxon>Bacillales</taxon>
        <taxon>Bacillaceae</taxon>
        <taxon>Bacillus</taxon>
    </lineage>
</organism>
<accession>A0ABV9P023</accession>
<protein>
    <submittedName>
        <fullName evidence="1">Alpha/beta hydrolase</fullName>
    </submittedName>
</protein>
<evidence type="ECO:0000313" key="2">
    <source>
        <dbReference type="Proteomes" id="UP001595896"/>
    </source>
</evidence>
<dbReference type="PANTHER" id="PTHR12277">
    <property type="entry name" value="ALPHA/BETA HYDROLASE DOMAIN-CONTAINING PROTEIN"/>
    <property type="match status" value="1"/>
</dbReference>
<dbReference type="EMBL" id="JBHSGK010000021">
    <property type="protein sequence ID" value="MFC4738005.1"/>
    <property type="molecule type" value="Genomic_DNA"/>
</dbReference>
<dbReference type="Gene3D" id="3.40.50.1820">
    <property type="entry name" value="alpha/beta hydrolase"/>
    <property type="match status" value="1"/>
</dbReference>
<sequence length="276" mass="30420">MKGIFAAIAGVCLLFYGLHFYQAIVNQEDNLFQGATLSEERVNQVNEAFPSSEEIRIEADGAELHGWFLPSSLDGQAPLFIYFGGNAEEASRAMESLPLPDEWHGLFVNYRGYGKSTGEPSQEAFYSDAEALFDFGASHHAVDESMIVSAGRSMGTGTAAYLAAEKPVAASILISPYDSRKELQQHRHPWLPVGTFIRHPFPVSTMAETVETPLLVFTGSEDMVIPPEHSLVTADAWAGETDHIQLSGYDHNNLTQAEDFHSAFSRYLQDLREDNG</sequence>
<dbReference type="GO" id="GO:0016787">
    <property type="term" value="F:hydrolase activity"/>
    <property type="evidence" value="ECO:0007669"/>
    <property type="project" value="UniProtKB-KW"/>
</dbReference>
<comment type="caution">
    <text evidence="1">The sequence shown here is derived from an EMBL/GenBank/DDBJ whole genome shotgun (WGS) entry which is preliminary data.</text>
</comment>
<proteinExistence type="predicted"/>
<dbReference type="Proteomes" id="UP001595896">
    <property type="component" value="Unassembled WGS sequence"/>
</dbReference>
<evidence type="ECO:0000313" key="1">
    <source>
        <dbReference type="EMBL" id="MFC4738005.1"/>
    </source>
</evidence>
<dbReference type="InterPro" id="IPR029058">
    <property type="entry name" value="AB_hydrolase_fold"/>
</dbReference>